<organism evidence="2 3">
    <name type="scientific">Nibricoccus aquaticus</name>
    <dbReference type="NCBI Taxonomy" id="2576891"/>
    <lineage>
        <taxon>Bacteria</taxon>
        <taxon>Pseudomonadati</taxon>
        <taxon>Verrucomicrobiota</taxon>
        <taxon>Opitutia</taxon>
        <taxon>Opitutales</taxon>
        <taxon>Opitutaceae</taxon>
        <taxon>Nibricoccus</taxon>
    </lineage>
</organism>
<evidence type="ECO:0000256" key="1">
    <source>
        <dbReference type="SAM" id="Phobius"/>
    </source>
</evidence>
<gene>
    <name evidence="2" type="ORF">CMV30_16110</name>
</gene>
<keyword evidence="3" id="KW-1185">Reference proteome</keyword>
<keyword evidence="1" id="KW-0472">Membrane</keyword>
<name>A0A290Q9H9_9BACT</name>
<dbReference type="KEGG" id="vbh:CMV30_16110"/>
<evidence type="ECO:0000313" key="3">
    <source>
        <dbReference type="Proteomes" id="UP000217265"/>
    </source>
</evidence>
<sequence>MPATPRQLWSLRIALVVMLAGTFLVLRAPRPPHLKALGVCSTLFAAAVIFVALRQAPRD</sequence>
<keyword evidence="1" id="KW-0812">Transmembrane</keyword>
<reference evidence="2 3" key="1">
    <citation type="submission" date="2017-09" db="EMBL/GenBank/DDBJ databases">
        <title>Complete genome sequence of Verrucomicrobial strain HZ-65, isolated from freshwater.</title>
        <authorList>
            <person name="Choi A."/>
        </authorList>
    </citation>
    <scope>NUCLEOTIDE SEQUENCE [LARGE SCALE GENOMIC DNA]</scope>
    <source>
        <strain evidence="2 3">HZ-65</strain>
    </source>
</reference>
<dbReference type="EMBL" id="CP023344">
    <property type="protein sequence ID" value="ATC65345.1"/>
    <property type="molecule type" value="Genomic_DNA"/>
</dbReference>
<keyword evidence="1" id="KW-1133">Transmembrane helix</keyword>
<feature type="transmembrane region" description="Helical" evidence="1">
    <location>
        <begin position="34"/>
        <end position="53"/>
    </location>
</feature>
<dbReference type="Proteomes" id="UP000217265">
    <property type="component" value="Chromosome"/>
</dbReference>
<evidence type="ECO:0000313" key="2">
    <source>
        <dbReference type="EMBL" id="ATC65345.1"/>
    </source>
</evidence>
<proteinExistence type="predicted"/>
<feature type="transmembrane region" description="Helical" evidence="1">
    <location>
        <begin position="9"/>
        <end position="28"/>
    </location>
</feature>
<accession>A0A290Q9H9</accession>
<dbReference type="RefSeq" id="WP_096056976.1">
    <property type="nucleotide sequence ID" value="NZ_CP023344.1"/>
</dbReference>
<dbReference type="AlphaFoldDB" id="A0A290Q9H9"/>
<protein>
    <submittedName>
        <fullName evidence="2">Uncharacterized protein</fullName>
    </submittedName>
</protein>